<comment type="caution">
    <text evidence="2">The sequence shown here is derived from an EMBL/GenBank/DDBJ whole genome shotgun (WGS) entry which is preliminary data.</text>
</comment>
<dbReference type="RefSeq" id="WP_313886011.1">
    <property type="nucleotide sequence ID" value="NZ_JAANOU010000001.1"/>
</dbReference>
<feature type="transmembrane region" description="Helical" evidence="1">
    <location>
        <begin position="349"/>
        <end position="371"/>
    </location>
</feature>
<keyword evidence="1" id="KW-0472">Membrane</keyword>
<name>A0ABX0SML0_9PSEU</name>
<feature type="transmembrane region" description="Helical" evidence="1">
    <location>
        <begin position="310"/>
        <end position="329"/>
    </location>
</feature>
<keyword evidence="2" id="KW-0067">ATP-binding</keyword>
<accession>A0ABX0SML0</accession>
<keyword evidence="1" id="KW-0812">Transmembrane</keyword>
<dbReference type="EMBL" id="JAANOU010000001">
    <property type="protein sequence ID" value="NIH78211.1"/>
    <property type="molecule type" value="Genomic_DNA"/>
</dbReference>
<sequence>MAAGDDDALITAVLFSDRARGMLAEQRIPLRAAREALGQDLDLADQLAEGRAGFLRDPSFDGVIVSRLADEYPRLGALDHVRLAAGFAAVFGYHLLLVRAWPNLPWWSALVGVAGYLAVLAIASRAGSRWVEPLHGLLTRVVTLPVDHLWRVHAAERIVWPALLRYLEATRIPPDSTEFTYRAIQDLYTDSPTAPPVLTAAVDRLRTAVTRSETGAIALAGHRGAGKSTAIRLVATGVLGDPARPPLAAIASAPARYEARDFVLYLHALLCKEVITRTHGTERPQRWATFTRLVAPVRRRERLAHLLRRLLGHLAALTVTVLLGSWAWGRSPVRFVTDPPPLTGDLTGWRVAVLVLAGLVALVIVANLVALGVRVARGVRPVPRAADPRLRELRAVAGQQLRRIRFLQTYTTGWSGKLALPLQGEAGWTRSAQSAEQQLSYPEVVDEFRAFAEYAAGVLRAADVTDRVVIAVDELDKIADPQKAQELVNDIKGVFDVPGCLFLVSVSDDAVVSFERRGIPARDAFDSAFSEMVRLDNFTPADSRAWISRRVPGLPEQFGCLCHCLSGGLPRDLRRTVVDLLDIPAGQTLSAVAALLVRRELERKAHAFTGAARGAEPSPERSSLIADLVAIPATEGPGELRALGAKISSGPGLPDLRAQAAAYLLFCATIRDVFTDDLTQDRLHRVPGGEPQLLALARQQMAFDPRVAMDLVARFRAARGLPVE</sequence>
<keyword evidence="1" id="KW-1133">Transmembrane helix</keyword>
<evidence type="ECO:0000256" key="1">
    <source>
        <dbReference type="SAM" id="Phobius"/>
    </source>
</evidence>
<organism evidence="2 3">
    <name type="scientific">Amycolatopsis viridis</name>
    <dbReference type="NCBI Taxonomy" id="185678"/>
    <lineage>
        <taxon>Bacteria</taxon>
        <taxon>Bacillati</taxon>
        <taxon>Actinomycetota</taxon>
        <taxon>Actinomycetes</taxon>
        <taxon>Pseudonocardiales</taxon>
        <taxon>Pseudonocardiaceae</taxon>
        <taxon>Amycolatopsis</taxon>
    </lineage>
</organism>
<dbReference type="InterPro" id="IPR027417">
    <property type="entry name" value="P-loop_NTPase"/>
</dbReference>
<evidence type="ECO:0000313" key="3">
    <source>
        <dbReference type="Proteomes" id="UP000754495"/>
    </source>
</evidence>
<protein>
    <submittedName>
        <fullName evidence="2">Energy-coupling factor transporter ATP-binding protein EcfA2</fullName>
    </submittedName>
</protein>
<proteinExistence type="predicted"/>
<evidence type="ECO:0000313" key="2">
    <source>
        <dbReference type="EMBL" id="NIH78211.1"/>
    </source>
</evidence>
<dbReference type="GO" id="GO:0005524">
    <property type="term" value="F:ATP binding"/>
    <property type="evidence" value="ECO:0007669"/>
    <property type="project" value="UniProtKB-KW"/>
</dbReference>
<feature type="transmembrane region" description="Helical" evidence="1">
    <location>
        <begin position="81"/>
        <end position="98"/>
    </location>
</feature>
<gene>
    <name evidence="2" type="ORF">FHX46_000741</name>
</gene>
<dbReference type="Proteomes" id="UP000754495">
    <property type="component" value="Unassembled WGS sequence"/>
</dbReference>
<reference evidence="2 3" key="1">
    <citation type="submission" date="2020-03" db="EMBL/GenBank/DDBJ databases">
        <title>Sequencing the genomes of 1000 actinobacteria strains.</title>
        <authorList>
            <person name="Klenk H.-P."/>
        </authorList>
    </citation>
    <scope>NUCLEOTIDE SEQUENCE [LARGE SCALE GENOMIC DNA]</scope>
    <source>
        <strain evidence="2 3">DSM 45668</strain>
    </source>
</reference>
<keyword evidence="3" id="KW-1185">Reference proteome</keyword>
<dbReference type="SUPFAM" id="SSF52540">
    <property type="entry name" value="P-loop containing nucleoside triphosphate hydrolases"/>
    <property type="match status" value="1"/>
</dbReference>
<keyword evidence="2" id="KW-0547">Nucleotide-binding</keyword>
<feature type="transmembrane region" description="Helical" evidence="1">
    <location>
        <begin position="104"/>
        <end position="123"/>
    </location>
</feature>